<accession>A0ABP9LPI7</accession>
<reference evidence="4" key="1">
    <citation type="journal article" date="2019" name="Int. J. Syst. Evol. Microbiol.">
        <title>The Global Catalogue of Microorganisms (GCM) 10K type strain sequencing project: providing services to taxonomists for standard genome sequencing and annotation.</title>
        <authorList>
            <consortium name="The Broad Institute Genomics Platform"/>
            <consortium name="The Broad Institute Genome Sequencing Center for Infectious Disease"/>
            <person name="Wu L."/>
            <person name="Ma J."/>
        </authorList>
    </citation>
    <scope>NUCLEOTIDE SEQUENCE [LARGE SCALE GENOMIC DNA]</scope>
    <source>
        <strain evidence="4">JCM 18015</strain>
    </source>
</reference>
<evidence type="ECO:0000256" key="2">
    <source>
        <dbReference type="SAM" id="SignalP"/>
    </source>
</evidence>
<dbReference type="Proteomes" id="UP001499910">
    <property type="component" value="Unassembled WGS sequence"/>
</dbReference>
<dbReference type="Pfam" id="PF11233">
    <property type="entry name" value="DUF3035"/>
    <property type="match status" value="1"/>
</dbReference>
<dbReference type="PROSITE" id="PS51257">
    <property type="entry name" value="PROKAR_LIPOPROTEIN"/>
    <property type="match status" value="1"/>
</dbReference>
<organism evidence="3 4">
    <name type="scientific">[Roseibacterium] beibuensis</name>
    <dbReference type="NCBI Taxonomy" id="1193142"/>
    <lineage>
        <taxon>Bacteria</taxon>
        <taxon>Pseudomonadati</taxon>
        <taxon>Pseudomonadota</taxon>
        <taxon>Alphaproteobacteria</taxon>
        <taxon>Rhodobacterales</taxon>
        <taxon>Roseobacteraceae</taxon>
        <taxon>Roseicyclus</taxon>
    </lineage>
</organism>
<feature type="signal peptide" evidence="2">
    <location>
        <begin position="1"/>
        <end position="18"/>
    </location>
</feature>
<protein>
    <submittedName>
        <fullName evidence="3">DUF3035 domain-containing protein</fullName>
    </submittedName>
</protein>
<name>A0ABP9LPI7_9RHOB</name>
<keyword evidence="2" id="KW-0732">Signal</keyword>
<dbReference type="InterPro" id="IPR021395">
    <property type="entry name" value="DUF3035"/>
</dbReference>
<comment type="caution">
    <text evidence="3">The sequence shown here is derived from an EMBL/GenBank/DDBJ whole genome shotgun (WGS) entry which is preliminary data.</text>
</comment>
<dbReference type="RefSeq" id="WP_259553368.1">
    <property type="nucleotide sequence ID" value="NZ_BAABHW010000006.1"/>
</dbReference>
<keyword evidence="4" id="KW-1185">Reference proteome</keyword>
<evidence type="ECO:0000313" key="4">
    <source>
        <dbReference type="Proteomes" id="UP001499910"/>
    </source>
</evidence>
<sequence length="168" mass="18086">MTRLTTSAILGVALLALAACSGGTPTLMNLTNREAGPDEFSVVPNEPLQMPDNLRELPAPTPGARNLADPDPEGDAIAALGGNPSRAARGSAGLIQHATRFGVSPDIRPTLAAEDEEFRRRNDGRLLERMFGTTVYYRAYRSMSLDQYAELERLRRAGVRTPTAPPAQ</sequence>
<evidence type="ECO:0000256" key="1">
    <source>
        <dbReference type="SAM" id="MobiDB-lite"/>
    </source>
</evidence>
<feature type="region of interest" description="Disordered" evidence="1">
    <location>
        <begin position="53"/>
        <end position="84"/>
    </location>
</feature>
<proteinExistence type="predicted"/>
<dbReference type="EMBL" id="BAABHW010000006">
    <property type="protein sequence ID" value="GAA5080070.1"/>
    <property type="molecule type" value="Genomic_DNA"/>
</dbReference>
<gene>
    <name evidence="3" type="ORF">GCM10023209_33110</name>
</gene>
<feature type="chain" id="PRO_5046931125" evidence="2">
    <location>
        <begin position="19"/>
        <end position="168"/>
    </location>
</feature>
<evidence type="ECO:0000313" key="3">
    <source>
        <dbReference type="EMBL" id="GAA5080070.1"/>
    </source>
</evidence>